<dbReference type="KEGG" id="phon:BH719_00650"/>
<keyword evidence="4" id="KW-1133">Transmembrane helix</keyword>
<dbReference type="EMBL" id="CP017298">
    <property type="protein sequence ID" value="AOS46587.1"/>
    <property type="molecule type" value="Genomic_DNA"/>
</dbReference>
<keyword evidence="4" id="KW-0472">Membrane</keyword>
<sequence>MTMDEPTPAPTAEEPAGPHGPHHDHLAHRLRERAHRAFWAVPRGPHAVLLVICMVLGFALVTQVRSQRQDPIDSLSEQDLVVLLDELTTQERGLRTRRADLQDRLSALQNAASQQEARDEAAQNARVQAEINAGTVAVHGPGVVMRISDPAGALTTAQFVMTLGELRNAGAEAIELNGNRLSTRSSFTSADGRISVDGTAIDPPYEWKVIGSSQTISTALEIQAGSASQMRAKGAVVSIDPVDDVVIDSLAVPLSPQYASFG</sequence>
<protein>
    <recommendedName>
        <fullName evidence="7">DUF881 domain-containing protein</fullName>
    </recommendedName>
</protein>
<dbReference type="AlphaFoldDB" id="A0A1D8B0B4"/>
<accession>A0A1D8B0B4</accession>
<dbReference type="Pfam" id="PF05949">
    <property type="entry name" value="DUF881"/>
    <property type="match status" value="1"/>
</dbReference>
<evidence type="ECO:0008006" key="7">
    <source>
        <dbReference type="Google" id="ProtNLM"/>
    </source>
</evidence>
<organism evidence="5 6">
    <name type="scientific">Pauljensenia hongkongensis</name>
    <dbReference type="NCBI Taxonomy" id="178339"/>
    <lineage>
        <taxon>Bacteria</taxon>
        <taxon>Bacillati</taxon>
        <taxon>Actinomycetota</taxon>
        <taxon>Actinomycetes</taxon>
        <taxon>Actinomycetales</taxon>
        <taxon>Actinomycetaceae</taxon>
        <taxon>Pauljensenia</taxon>
    </lineage>
</organism>
<dbReference type="RefSeq" id="WP_009399856.1">
    <property type="nucleotide sequence ID" value="NZ_CP017298.1"/>
</dbReference>
<dbReference type="Proteomes" id="UP000095214">
    <property type="component" value="Chromosome"/>
</dbReference>
<dbReference type="GO" id="GO:0005886">
    <property type="term" value="C:plasma membrane"/>
    <property type="evidence" value="ECO:0007669"/>
    <property type="project" value="TreeGrafter"/>
</dbReference>
<evidence type="ECO:0000256" key="4">
    <source>
        <dbReference type="SAM" id="Phobius"/>
    </source>
</evidence>
<dbReference type="PANTHER" id="PTHR37313">
    <property type="entry name" value="UPF0749 PROTEIN RV1825"/>
    <property type="match status" value="1"/>
</dbReference>
<gene>
    <name evidence="5" type="ORF">BH719_00650</name>
</gene>
<feature type="region of interest" description="Disordered" evidence="3">
    <location>
        <begin position="1"/>
        <end position="24"/>
    </location>
</feature>
<evidence type="ECO:0000313" key="5">
    <source>
        <dbReference type="EMBL" id="AOS46587.1"/>
    </source>
</evidence>
<feature type="compositionally biased region" description="Low complexity" evidence="3">
    <location>
        <begin position="10"/>
        <end position="19"/>
    </location>
</feature>
<evidence type="ECO:0000313" key="6">
    <source>
        <dbReference type="Proteomes" id="UP000095214"/>
    </source>
</evidence>
<comment type="similarity">
    <text evidence="1">Belongs to the UPF0749 family.</text>
</comment>
<reference evidence="5 6" key="1">
    <citation type="submission" date="2016-09" db="EMBL/GenBank/DDBJ databases">
        <title>Complete genome sequence of Actinomyces hongkongensis HKU8.</title>
        <authorList>
            <person name="Gao Y.-X."/>
            <person name="Zhou Y.-Y."/>
            <person name="Xie Y."/>
            <person name="Wang M."/>
            <person name="Wang S.-J."/>
            <person name="Shen S.-G."/>
        </authorList>
    </citation>
    <scope>NUCLEOTIDE SEQUENCE [LARGE SCALE GENOMIC DNA]</scope>
    <source>
        <strain evidence="5 6">HKU8</strain>
    </source>
</reference>
<keyword evidence="4" id="KW-0812">Transmembrane</keyword>
<evidence type="ECO:0000256" key="3">
    <source>
        <dbReference type="SAM" id="MobiDB-lite"/>
    </source>
</evidence>
<dbReference type="STRING" id="178339.BH719_00650"/>
<evidence type="ECO:0000256" key="2">
    <source>
        <dbReference type="SAM" id="Coils"/>
    </source>
</evidence>
<proteinExistence type="inferred from homology"/>
<dbReference type="Gene3D" id="3.30.70.1880">
    <property type="entry name" value="Protein of unknown function DUF881"/>
    <property type="match status" value="1"/>
</dbReference>
<dbReference type="InterPro" id="IPR010273">
    <property type="entry name" value="DUF881"/>
</dbReference>
<keyword evidence="6" id="KW-1185">Reference proteome</keyword>
<name>A0A1D8B0B4_9ACTO</name>
<dbReference type="PANTHER" id="PTHR37313:SF2">
    <property type="entry name" value="UPF0749 PROTEIN YLXX"/>
    <property type="match status" value="1"/>
</dbReference>
<feature type="coiled-coil region" evidence="2">
    <location>
        <begin position="84"/>
        <end position="125"/>
    </location>
</feature>
<feature type="transmembrane region" description="Helical" evidence="4">
    <location>
        <begin position="46"/>
        <end position="64"/>
    </location>
</feature>
<evidence type="ECO:0000256" key="1">
    <source>
        <dbReference type="ARBA" id="ARBA00009108"/>
    </source>
</evidence>
<keyword evidence="2" id="KW-0175">Coiled coil</keyword>
<dbReference type="OrthoDB" id="3211287at2"/>